<dbReference type="KEGG" id="hba:Hbal_1248"/>
<dbReference type="InterPro" id="IPR009003">
    <property type="entry name" value="Peptidase_S1_PA"/>
</dbReference>
<dbReference type="STRING" id="582402.Hbal_1248"/>
<dbReference type="Proteomes" id="UP000002745">
    <property type="component" value="Chromosome"/>
</dbReference>
<dbReference type="SUPFAM" id="SSF50494">
    <property type="entry name" value="Trypsin-like serine proteases"/>
    <property type="match status" value="1"/>
</dbReference>
<dbReference type="AlphaFoldDB" id="C6XIB4"/>
<dbReference type="InterPro" id="IPR043504">
    <property type="entry name" value="Peptidase_S1_PA_chymotrypsin"/>
</dbReference>
<dbReference type="Gene3D" id="2.40.10.10">
    <property type="entry name" value="Trypsin-like serine proteases"/>
    <property type="match status" value="1"/>
</dbReference>
<dbReference type="OrthoDB" id="7631368at2"/>
<reference evidence="2" key="1">
    <citation type="journal article" date="2011" name="J. Bacteriol.">
        <title>Genome sequences of eight morphologically diverse alphaproteobacteria.</title>
        <authorList>
            <consortium name="US DOE Joint Genome Institute"/>
            <person name="Brown P.J."/>
            <person name="Kysela D.T."/>
            <person name="Buechlein A."/>
            <person name="Hemmerich C."/>
            <person name="Brun Y.V."/>
        </authorList>
    </citation>
    <scope>NUCLEOTIDE SEQUENCE [LARGE SCALE GENOMIC DNA]</scope>
    <source>
        <strain evidence="2">ATCC 49814 / DSM 5838 / IFAM 1418</strain>
    </source>
</reference>
<protein>
    <recommendedName>
        <fullName evidence="3">Trypsin-like peptidase domain-containing protein</fullName>
    </recommendedName>
</protein>
<evidence type="ECO:0000313" key="2">
    <source>
        <dbReference type="Proteomes" id="UP000002745"/>
    </source>
</evidence>
<accession>C6XIB4</accession>
<gene>
    <name evidence="1" type="ordered locus">Hbal_1248</name>
</gene>
<dbReference type="eggNOG" id="COG3591">
    <property type="taxonomic scope" value="Bacteria"/>
</dbReference>
<proteinExistence type="predicted"/>
<evidence type="ECO:0008006" key="3">
    <source>
        <dbReference type="Google" id="ProtNLM"/>
    </source>
</evidence>
<evidence type="ECO:0000313" key="1">
    <source>
        <dbReference type="EMBL" id="ACT58940.1"/>
    </source>
</evidence>
<name>C6XIB4_HIRBI</name>
<keyword evidence="2" id="KW-1185">Reference proteome</keyword>
<dbReference type="HOGENOM" id="CLU_072546_0_0_5"/>
<organism evidence="1 2">
    <name type="scientific">Hirschia baltica (strain ATCC 49814 / DSM 5838 / IFAM 1418)</name>
    <dbReference type="NCBI Taxonomy" id="582402"/>
    <lineage>
        <taxon>Bacteria</taxon>
        <taxon>Pseudomonadati</taxon>
        <taxon>Pseudomonadota</taxon>
        <taxon>Alphaproteobacteria</taxon>
        <taxon>Hyphomonadales</taxon>
        <taxon>Hyphomonadaceae</taxon>
        <taxon>Hirschia</taxon>
    </lineage>
</organism>
<dbReference type="EMBL" id="CP001678">
    <property type="protein sequence ID" value="ACT58940.1"/>
    <property type="molecule type" value="Genomic_DNA"/>
</dbReference>
<dbReference type="RefSeq" id="WP_015827090.1">
    <property type="nucleotide sequence ID" value="NC_012982.1"/>
</dbReference>
<sequence length="302" mass="33737">MVDDVLRYGNVENADVERATSNFNGSYLQGISFCTTPIELISNDGNEEVISTATGFFWRHGNRTFLITNWHVLSGMNAITEQLNRKAFIPAQLRFYGLELNFKGKTVALRRRQWILEFDEGMQTILGTPVKENGTAIDVWGVHISNGLVVTRDNDRKGFVGADKFSGHLNENDFEKLISNVGDDCFVLGYPLNNSDGARVPVWKRGTIASETSFGVDGRPVFLIDAAVTEGMSGSPVFRRETGPLFRNEKTGNLEKSVYFEFIGIYAGRLQSKKLEATNLGYVWYGNLIPSVIDHYDSFGFS</sequence>